<dbReference type="Gene3D" id="3.30.2310.20">
    <property type="entry name" value="RelE-like"/>
    <property type="match status" value="1"/>
</dbReference>
<dbReference type="Pfam" id="PF05016">
    <property type="entry name" value="ParE_toxin"/>
    <property type="match status" value="1"/>
</dbReference>
<dbReference type="InterPro" id="IPR035093">
    <property type="entry name" value="RelE/ParE_toxin_dom_sf"/>
</dbReference>
<name>A0A0T7G1R0_NEOGA</name>
<keyword evidence="1" id="KW-1277">Toxin-antitoxin system</keyword>
<proteinExistence type="predicted"/>
<dbReference type="InterPro" id="IPR007712">
    <property type="entry name" value="RelE/ParE_toxin"/>
</dbReference>
<dbReference type="OrthoDB" id="9814952at2"/>
<organism evidence="2 3">
    <name type="scientific">Neorhizobium galegae bv. officinalis</name>
    <dbReference type="NCBI Taxonomy" id="323656"/>
    <lineage>
        <taxon>Bacteria</taxon>
        <taxon>Pseudomonadati</taxon>
        <taxon>Pseudomonadota</taxon>
        <taxon>Alphaproteobacteria</taxon>
        <taxon>Hyphomicrobiales</taxon>
        <taxon>Rhizobiaceae</taxon>
        <taxon>Rhizobium/Agrobacterium group</taxon>
        <taxon>Neorhizobium</taxon>
    </lineage>
</organism>
<evidence type="ECO:0000313" key="2">
    <source>
        <dbReference type="EMBL" id="CDZ41173.1"/>
    </source>
</evidence>
<gene>
    <name evidence="2" type="ORF">NGAL_HAMBI1145_57530</name>
</gene>
<dbReference type="AlphaFoldDB" id="A0A0T7G1R0"/>
<sequence length="103" mass="11871">MRRTIIIHEKAEEELDALYDYIADRAGPPVAWNYVVGIRKFVEDMAEFPERGTAREGPVPGLRIIGYRRSLSIAFVVQEERVVILGFFYNGRLATTEILEERL</sequence>
<dbReference type="EMBL" id="CCRH01000028">
    <property type="protein sequence ID" value="CDZ41173.1"/>
    <property type="molecule type" value="Genomic_DNA"/>
</dbReference>
<reference evidence="2 3" key="1">
    <citation type="submission" date="2014-08" db="EMBL/GenBank/DDBJ databases">
        <authorList>
            <person name="Chen Y.-H."/>
        </authorList>
    </citation>
    <scope>NUCLEOTIDE SEQUENCE [LARGE SCALE GENOMIC DNA]</scope>
</reference>
<evidence type="ECO:0000256" key="1">
    <source>
        <dbReference type="ARBA" id="ARBA00022649"/>
    </source>
</evidence>
<protein>
    <submittedName>
        <fullName evidence="2">Plasmid stabilization system</fullName>
    </submittedName>
</protein>
<dbReference type="Proteomes" id="UP000046176">
    <property type="component" value="Unassembled WGS sequence"/>
</dbReference>
<evidence type="ECO:0000313" key="3">
    <source>
        <dbReference type="Proteomes" id="UP000046176"/>
    </source>
</evidence>
<dbReference type="RefSeq" id="WP_046669495.1">
    <property type="nucleotide sequence ID" value="NZ_CCRH01000028.1"/>
</dbReference>
<accession>A0A0T7G1R0</accession>